<dbReference type="PANTHER" id="PTHR31001:SF85">
    <property type="entry name" value="ZN(II)2CYS6 TRANSCRIPTION FACTOR (EUROFUNG)"/>
    <property type="match status" value="1"/>
</dbReference>
<dbReference type="GO" id="GO:0006351">
    <property type="term" value="P:DNA-templated transcription"/>
    <property type="evidence" value="ECO:0007669"/>
    <property type="project" value="InterPro"/>
</dbReference>
<keyword evidence="7" id="KW-1185">Reference proteome</keyword>
<dbReference type="SMART" id="SM00906">
    <property type="entry name" value="Fungal_trans"/>
    <property type="match status" value="1"/>
</dbReference>
<name>A0AAE8N687_9PEZI</name>
<dbReference type="AlphaFoldDB" id="A0AAE8N687"/>
<gene>
    <name evidence="6" type="ORF">DNG_09646</name>
</gene>
<dbReference type="PROSITE" id="PS50048">
    <property type="entry name" value="ZN2_CY6_FUNGAL_2"/>
    <property type="match status" value="1"/>
</dbReference>
<dbReference type="Pfam" id="PF00172">
    <property type="entry name" value="Zn_clus"/>
    <property type="match status" value="1"/>
</dbReference>
<evidence type="ECO:0000259" key="5">
    <source>
        <dbReference type="PROSITE" id="PS50048"/>
    </source>
</evidence>
<protein>
    <recommendedName>
        <fullName evidence="5">Zn(2)-C6 fungal-type domain-containing protein</fullName>
    </recommendedName>
</protein>
<evidence type="ECO:0000256" key="3">
    <source>
        <dbReference type="ARBA" id="ARBA00023242"/>
    </source>
</evidence>
<dbReference type="GO" id="GO:0000981">
    <property type="term" value="F:DNA-binding transcription factor activity, RNA polymerase II-specific"/>
    <property type="evidence" value="ECO:0007669"/>
    <property type="project" value="InterPro"/>
</dbReference>
<feature type="compositionally biased region" description="Low complexity" evidence="4">
    <location>
        <begin position="8"/>
        <end position="21"/>
    </location>
</feature>
<evidence type="ECO:0000256" key="4">
    <source>
        <dbReference type="SAM" id="MobiDB-lite"/>
    </source>
</evidence>
<dbReference type="Proteomes" id="UP001187682">
    <property type="component" value="Unassembled WGS sequence"/>
</dbReference>
<dbReference type="SUPFAM" id="SSF57701">
    <property type="entry name" value="Zn2/Cys6 DNA-binding domain"/>
    <property type="match status" value="1"/>
</dbReference>
<reference evidence="6" key="1">
    <citation type="submission" date="2018-03" db="EMBL/GenBank/DDBJ databases">
        <authorList>
            <person name="Guldener U."/>
        </authorList>
    </citation>
    <scope>NUCLEOTIDE SEQUENCE</scope>
</reference>
<evidence type="ECO:0000313" key="7">
    <source>
        <dbReference type="Proteomes" id="UP001187682"/>
    </source>
</evidence>
<evidence type="ECO:0000313" key="6">
    <source>
        <dbReference type="EMBL" id="SPO06952.1"/>
    </source>
</evidence>
<accession>A0AAE8N687</accession>
<dbReference type="CDD" id="cd12148">
    <property type="entry name" value="fungal_TF_MHR"/>
    <property type="match status" value="1"/>
</dbReference>
<comment type="caution">
    <text evidence="6">The sequence shown here is derived from an EMBL/GenBank/DDBJ whole genome shotgun (WGS) entry which is preliminary data.</text>
</comment>
<evidence type="ECO:0000256" key="1">
    <source>
        <dbReference type="ARBA" id="ARBA00004123"/>
    </source>
</evidence>
<dbReference type="InterPro" id="IPR001138">
    <property type="entry name" value="Zn2Cys6_DnaBD"/>
</dbReference>
<dbReference type="PANTHER" id="PTHR31001">
    <property type="entry name" value="UNCHARACTERIZED TRANSCRIPTIONAL REGULATORY PROTEIN"/>
    <property type="match status" value="1"/>
</dbReference>
<feature type="region of interest" description="Disordered" evidence="4">
    <location>
        <begin position="650"/>
        <end position="674"/>
    </location>
</feature>
<dbReference type="Pfam" id="PF04082">
    <property type="entry name" value="Fungal_trans"/>
    <property type="match status" value="1"/>
</dbReference>
<dbReference type="GO" id="GO:0005634">
    <property type="term" value="C:nucleus"/>
    <property type="evidence" value="ECO:0007669"/>
    <property type="project" value="UniProtKB-SubCell"/>
</dbReference>
<dbReference type="SMART" id="SM00066">
    <property type="entry name" value="GAL4"/>
    <property type="match status" value="1"/>
</dbReference>
<feature type="domain" description="Zn(2)-C6 fungal-type" evidence="5">
    <location>
        <begin position="31"/>
        <end position="59"/>
    </location>
</feature>
<keyword evidence="2" id="KW-0479">Metal-binding</keyword>
<dbReference type="Gene3D" id="4.10.240.10">
    <property type="entry name" value="Zn(2)-C6 fungal-type DNA-binding domain"/>
    <property type="match status" value="1"/>
</dbReference>
<dbReference type="GO" id="GO:0003677">
    <property type="term" value="F:DNA binding"/>
    <property type="evidence" value="ECO:0007669"/>
    <property type="project" value="InterPro"/>
</dbReference>
<sequence length="744" mass="81700">MSASGGFTPDSGATPASAATPASTKAQRVLACVLCQHRKIKCDRNTPCSNCVKGNVRCTPSTPAPARKRRRPNQDLQERLARCEELLKSYASAASGETPGGNLTNPSDPAFIGNTAFAEPSAWPPAGKVVVEDGSTRYVDSVVWTSIHDELAEMRKIIDSDEFEDHSTVASEAVTPEDDASDLLLGDYASLSICDTYPEPVHAFRLWQIFLERVNPLVKVIHAPSVQPHIVEAASGTWNVPPNYKPLLFAIFNMGVFSLNDSECRQMLGMSRESALKKFSAGVRAALMEAHFMSTYDLCILQALVLYLVSLQGRRDKHAAWILSGVCVRIAQKMGLHRDGESLNLAPFETEMRRRLWWNLVMHDSALALMSGLSYSVISLHWTTKMPRNLNDAELFPGQTEPIQDREGPTEMGFSLLMCTIWAFIIKWHRDNPGFEAAIIGHDMAAHQSKVGGMADEILAVPSPAGKYNKVVDAFEEELMELRDKYIDPNAGPAHTVAWALPGILMEKMRDTLVPYTERPEYGVEVFTVRDNLFRMGISSLASSGELFDLLESNGFMWHHKLHFQVDLFTALVGQLMHRPTGSLADRAWTGIDIVYRYHQEIYDMTQRQHVTLRAFVIRAWKGRAKALAEQGLPVTVPVCVQELTKTFPGGRIPDSATPSSMKAQSPAAGGMGQDRGVNKWLPTTSGAGAPTLDGLGTGDIAFGGVLDMGPMDWDMFADSMSQEQGGLSSLGYPTIGTNIGNPW</sequence>
<dbReference type="InterPro" id="IPR036864">
    <property type="entry name" value="Zn2-C6_fun-type_DNA-bd_sf"/>
</dbReference>
<organism evidence="6 7">
    <name type="scientific">Cephalotrichum gorgonifer</name>
    <dbReference type="NCBI Taxonomy" id="2041049"/>
    <lineage>
        <taxon>Eukaryota</taxon>
        <taxon>Fungi</taxon>
        <taxon>Dikarya</taxon>
        <taxon>Ascomycota</taxon>
        <taxon>Pezizomycotina</taxon>
        <taxon>Sordariomycetes</taxon>
        <taxon>Hypocreomycetidae</taxon>
        <taxon>Microascales</taxon>
        <taxon>Microascaceae</taxon>
        <taxon>Cephalotrichum</taxon>
    </lineage>
</organism>
<dbReference type="GO" id="GO:0008270">
    <property type="term" value="F:zinc ion binding"/>
    <property type="evidence" value="ECO:0007669"/>
    <property type="project" value="InterPro"/>
</dbReference>
<dbReference type="InterPro" id="IPR050613">
    <property type="entry name" value="Sec_Metabolite_Reg"/>
</dbReference>
<feature type="region of interest" description="Disordered" evidence="4">
    <location>
        <begin position="1"/>
        <end position="21"/>
    </location>
</feature>
<dbReference type="CDD" id="cd00067">
    <property type="entry name" value="GAL4"/>
    <property type="match status" value="1"/>
</dbReference>
<dbReference type="EMBL" id="ONZQ02000017">
    <property type="protein sequence ID" value="SPO06952.1"/>
    <property type="molecule type" value="Genomic_DNA"/>
</dbReference>
<dbReference type="InterPro" id="IPR007219">
    <property type="entry name" value="XnlR_reg_dom"/>
</dbReference>
<comment type="subcellular location">
    <subcellularLocation>
        <location evidence="1">Nucleus</location>
    </subcellularLocation>
</comment>
<proteinExistence type="predicted"/>
<keyword evidence="3" id="KW-0539">Nucleus</keyword>
<evidence type="ECO:0000256" key="2">
    <source>
        <dbReference type="ARBA" id="ARBA00022723"/>
    </source>
</evidence>